<dbReference type="STRING" id="35608.A0A2U1MF49"/>
<comment type="caution">
    <text evidence="7">The sequence shown here is derived from an EMBL/GenBank/DDBJ whole genome shotgun (WGS) entry which is preliminary data.</text>
</comment>
<dbReference type="GO" id="GO:0005524">
    <property type="term" value="F:ATP binding"/>
    <property type="evidence" value="ECO:0007669"/>
    <property type="project" value="TreeGrafter"/>
</dbReference>
<dbReference type="InterPro" id="IPR036121">
    <property type="entry name" value="ATPase_F1/V1/A1_a/bsu_N_sf"/>
</dbReference>
<keyword evidence="3" id="KW-0375">Hydrogen ion transport</keyword>
<keyword evidence="5" id="KW-0472">Membrane</keyword>
<feature type="transmembrane region" description="Helical" evidence="5">
    <location>
        <begin position="106"/>
        <end position="129"/>
    </location>
</feature>
<feature type="region of interest" description="Disordered" evidence="4">
    <location>
        <begin position="526"/>
        <end position="547"/>
    </location>
</feature>
<dbReference type="GO" id="GO:0045259">
    <property type="term" value="C:proton-transporting ATP synthase complex"/>
    <property type="evidence" value="ECO:0007669"/>
    <property type="project" value="InterPro"/>
</dbReference>
<keyword evidence="5" id="KW-0812">Transmembrane</keyword>
<organism evidence="7 8">
    <name type="scientific">Artemisia annua</name>
    <name type="common">Sweet wormwood</name>
    <dbReference type="NCBI Taxonomy" id="35608"/>
    <lineage>
        <taxon>Eukaryota</taxon>
        <taxon>Viridiplantae</taxon>
        <taxon>Streptophyta</taxon>
        <taxon>Embryophyta</taxon>
        <taxon>Tracheophyta</taxon>
        <taxon>Spermatophyta</taxon>
        <taxon>Magnoliopsida</taxon>
        <taxon>eudicotyledons</taxon>
        <taxon>Gunneridae</taxon>
        <taxon>Pentapetalae</taxon>
        <taxon>asterids</taxon>
        <taxon>campanulids</taxon>
        <taxon>Asterales</taxon>
        <taxon>Asteraceae</taxon>
        <taxon>Asteroideae</taxon>
        <taxon>Anthemideae</taxon>
        <taxon>Artemisiinae</taxon>
        <taxon>Artemisia</taxon>
    </lineage>
</organism>
<dbReference type="InterPro" id="IPR005294">
    <property type="entry name" value="ATP_synth_F1_asu"/>
</dbReference>
<sequence length="840" mass="93378">MAFWSLSSSGIALNLENENVGIVVFGSDTSIKEGDLVKRTGSIVDAPAGKAMLGRVVDALGKRRRILLKLGAFLLLSFLLSKGVGAVCLFYNVVSKSCVSMVVHHLFVKSMGLRGVSLFLVGAILRWCLNPSALFMMEPSRSGLPDLNEPAAPEEPLLEPQEASREDILRVRRRLERYAQRISGQTTPPEFHFFEVSLPKTFQLEEGVSLARLRALESFITEEEGRLHSGGSVAPQRGLLRLKTKLAEWDCGTPLASGHGEGAGEACRPGTNSNFDLDVSVLFNRRHLARKLEDRWERAEREQSKFQRWVVFRVPFHEQRSTLSSNSPLKERKPFRIRIYIGLLAKSNHSLLPYSIACSLAEGVSLWDGTNAAKASPIEKKECKALNKRENPIYQELYLNESKEVHHGCGALPLILSHNSNTGSSSIRSSKEIGEQRGVAIAVFLVSGISSSMLPVQQELDPKKLVSESVVVSESGWVFWDKCHIKSILTLSQNAAHSAAKGDHFSMWEEARLEDEDVGRMGMRYNRFKSDKEGPRDGTFRPSADSSKSKDCLLFAKVGESNSLNQGLGTKEKAGRHKSCMYSSCRDLPAHMSSVNNKNQGRSLWLKKVYRAMPSSLSLDAHFHRGATLGKEKLLSNRILSQFVKPTPNTFYSLCPAQARAYSDLLSNTVIGLDFPDPFSSGLPFRDTHSKSRKAMSVVELATIATTFDETFFGSFDIESDSYININTDDPVPDFAFLATLLLSTNRKAFFSVNMATKLLSERSIGAFPFCCCARFQPTEQRILEKFAVYRPHSVLPDWQSRTVLSKKPTVADSKVKRDPKLTDGALTPGKKKQKWSTLR</sequence>
<evidence type="ECO:0000256" key="1">
    <source>
        <dbReference type="ARBA" id="ARBA00008936"/>
    </source>
</evidence>
<dbReference type="OrthoDB" id="10685213at2759"/>
<feature type="compositionally biased region" description="Basic and acidic residues" evidence="4">
    <location>
        <begin position="528"/>
        <end position="539"/>
    </location>
</feature>
<name>A0A2U1MF49_ARTAN</name>
<protein>
    <submittedName>
        <fullName evidence="7">ATP synthase subunit 1, mitochondrion</fullName>
    </submittedName>
</protein>
<feature type="compositionally biased region" description="Basic residues" evidence="4">
    <location>
        <begin position="830"/>
        <end position="840"/>
    </location>
</feature>
<gene>
    <name evidence="7" type="ORF">CTI12_AA385170</name>
</gene>
<evidence type="ECO:0000259" key="6">
    <source>
        <dbReference type="Pfam" id="PF02874"/>
    </source>
</evidence>
<keyword evidence="3" id="KW-0406">Ion transport</keyword>
<dbReference type="AlphaFoldDB" id="A0A2U1MF49"/>
<keyword evidence="5" id="KW-1133">Transmembrane helix</keyword>
<geneLocation type="mitochondrion" evidence="7"/>
<dbReference type="Proteomes" id="UP000245207">
    <property type="component" value="Unassembled WGS sequence"/>
</dbReference>
<dbReference type="GO" id="GO:0046933">
    <property type="term" value="F:proton-transporting ATP synthase activity, rotational mechanism"/>
    <property type="evidence" value="ECO:0007669"/>
    <property type="project" value="InterPro"/>
</dbReference>
<dbReference type="PANTHER" id="PTHR48082:SF2">
    <property type="entry name" value="ATP SYNTHASE SUBUNIT ALPHA, MITOCHONDRIAL"/>
    <property type="match status" value="1"/>
</dbReference>
<evidence type="ECO:0000313" key="7">
    <source>
        <dbReference type="EMBL" id="PWA59858.1"/>
    </source>
</evidence>
<keyword evidence="7" id="KW-0496">Mitochondrion</keyword>
<keyword evidence="8" id="KW-1185">Reference proteome</keyword>
<feature type="region of interest" description="Disordered" evidence="4">
    <location>
        <begin position="810"/>
        <end position="840"/>
    </location>
</feature>
<dbReference type="Pfam" id="PF02874">
    <property type="entry name" value="ATP-synt_ab_N"/>
    <property type="match status" value="1"/>
</dbReference>
<comment type="similarity">
    <text evidence="1">Belongs to the ATPase alpha/beta chains family.</text>
</comment>
<feature type="transmembrane region" description="Helical" evidence="5">
    <location>
        <begin position="72"/>
        <end position="94"/>
    </location>
</feature>
<evidence type="ECO:0000256" key="2">
    <source>
        <dbReference type="ARBA" id="ARBA00022448"/>
    </source>
</evidence>
<evidence type="ECO:0000256" key="3">
    <source>
        <dbReference type="ARBA" id="ARBA00022781"/>
    </source>
</evidence>
<dbReference type="SUPFAM" id="SSF50615">
    <property type="entry name" value="N-terminal domain of alpha and beta subunits of F1 ATP synthase"/>
    <property type="match status" value="1"/>
</dbReference>
<dbReference type="PANTHER" id="PTHR48082">
    <property type="entry name" value="ATP SYNTHASE SUBUNIT ALPHA, MITOCHONDRIAL"/>
    <property type="match status" value="1"/>
</dbReference>
<evidence type="ECO:0000256" key="5">
    <source>
        <dbReference type="SAM" id="Phobius"/>
    </source>
</evidence>
<proteinExistence type="inferred from homology"/>
<evidence type="ECO:0000256" key="4">
    <source>
        <dbReference type="SAM" id="MobiDB-lite"/>
    </source>
</evidence>
<dbReference type="GO" id="GO:0043531">
    <property type="term" value="F:ADP binding"/>
    <property type="evidence" value="ECO:0007669"/>
    <property type="project" value="TreeGrafter"/>
</dbReference>
<dbReference type="InterPro" id="IPR004100">
    <property type="entry name" value="ATPase_F1/V1/A1_a/bsu_N"/>
</dbReference>
<dbReference type="Gene3D" id="3.40.50.12240">
    <property type="match status" value="1"/>
</dbReference>
<evidence type="ECO:0000313" key="8">
    <source>
        <dbReference type="Proteomes" id="UP000245207"/>
    </source>
</evidence>
<accession>A0A2U1MF49</accession>
<dbReference type="EMBL" id="PKPP01005511">
    <property type="protein sequence ID" value="PWA59858.1"/>
    <property type="molecule type" value="Genomic_DNA"/>
</dbReference>
<reference evidence="7 8" key="1">
    <citation type="journal article" date="2018" name="Mol. Plant">
        <title>The genome of Artemisia annua provides insight into the evolution of Asteraceae family and artemisinin biosynthesis.</title>
        <authorList>
            <person name="Shen Q."/>
            <person name="Zhang L."/>
            <person name="Liao Z."/>
            <person name="Wang S."/>
            <person name="Yan T."/>
            <person name="Shi P."/>
            <person name="Liu M."/>
            <person name="Fu X."/>
            <person name="Pan Q."/>
            <person name="Wang Y."/>
            <person name="Lv Z."/>
            <person name="Lu X."/>
            <person name="Zhang F."/>
            <person name="Jiang W."/>
            <person name="Ma Y."/>
            <person name="Chen M."/>
            <person name="Hao X."/>
            <person name="Li L."/>
            <person name="Tang Y."/>
            <person name="Lv G."/>
            <person name="Zhou Y."/>
            <person name="Sun X."/>
            <person name="Brodelius P.E."/>
            <person name="Rose J.K.C."/>
            <person name="Tang K."/>
        </authorList>
    </citation>
    <scope>NUCLEOTIDE SEQUENCE [LARGE SCALE GENOMIC DNA]</scope>
    <source>
        <strain evidence="8">cv. Huhao1</strain>
        <tissue evidence="7">Leaf</tissue>
    </source>
</reference>
<feature type="domain" description="ATPase F1/V1/A1 complex alpha/beta subunit N-terminal" evidence="6">
    <location>
        <begin position="9"/>
        <end position="41"/>
    </location>
</feature>
<keyword evidence="2" id="KW-0813">Transport</keyword>